<accession>A0A5S4V710</accession>
<keyword evidence="3" id="KW-1185">Reference proteome</keyword>
<dbReference type="EMBL" id="VSSB01000001">
    <property type="protein sequence ID" value="TYL53928.1"/>
    <property type="molecule type" value="Genomic_DNA"/>
</dbReference>
<evidence type="ECO:0000313" key="2">
    <source>
        <dbReference type="EMBL" id="TYL53928.1"/>
    </source>
</evidence>
<dbReference type="RefSeq" id="WP_148733393.1">
    <property type="nucleotide sequence ID" value="NZ_VSSB01000001.1"/>
</dbReference>
<feature type="region of interest" description="Disordered" evidence="1">
    <location>
        <begin position="32"/>
        <end position="64"/>
    </location>
</feature>
<proteinExistence type="predicted"/>
<comment type="caution">
    <text evidence="2">The sequence shown here is derived from an EMBL/GenBank/DDBJ whole genome shotgun (WGS) entry which is preliminary data.</text>
</comment>
<dbReference type="Proteomes" id="UP000325243">
    <property type="component" value="Unassembled WGS sequence"/>
</dbReference>
<sequence>MLISELTFPHLAEAREAQLAMELERRRVVAERLAETSGDAPARTRRRRERMPRARVATNAPCPA</sequence>
<reference evidence="2 3" key="1">
    <citation type="submission" date="2019-08" db="EMBL/GenBank/DDBJ databases">
        <authorList>
            <person name="Hu J."/>
        </authorList>
    </citation>
    <scope>NUCLEOTIDE SEQUENCE [LARGE SCALE GENOMIC DNA]</scope>
    <source>
        <strain evidence="2 3">NEAU-184</strain>
    </source>
</reference>
<organism evidence="2 3">
    <name type="scientific">Agromyces mariniharenae</name>
    <dbReference type="NCBI Taxonomy" id="2604423"/>
    <lineage>
        <taxon>Bacteria</taxon>
        <taxon>Bacillati</taxon>
        <taxon>Actinomycetota</taxon>
        <taxon>Actinomycetes</taxon>
        <taxon>Micrococcales</taxon>
        <taxon>Microbacteriaceae</taxon>
        <taxon>Agromyces</taxon>
    </lineage>
</organism>
<evidence type="ECO:0000313" key="3">
    <source>
        <dbReference type="Proteomes" id="UP000325243"/>
    </source>
</evidence>
<protein>
    <submittedName>
        <fullName evidence="2">Uncharacterized protein</fullName>
    </submittedName>
</protein>
<dbReference type="AlphaFoldDB" id="A0A5S4V710"/>
<gene>
    <name evidence="2" type="ORF">FYC51_09960</name>
</gene>
<evidence type="ECO:0000256" key="1">
    <source>
        <dbReference type="SAM" id="MobiDB-lite"/>
    </source>
</evidence>
<name>A0A5S4V710_9MICO</name>